<evidence type="ECO:0000256" key="3">
    <source>
        <dbReference type="SAM" id="MobiDB-lite"/>
    </source>
</evidence>
<dbReference type="InterPro" id="IPR029058">
    <property type="entry name" value="AB_hydrolase_fold"/>
</dbReference>
<dbReference type="SUPFAM" id="SSF53474">
    <property type="entry name" value="alpha/beta-Hydrolases"/>
    <property type="match status" value="1"/>
</dbReference>
<dbReference type="Pfam" id="PF07676">
    <property type="entry name" value="PD40"/>
    <property type="match status" value="2"/>
</dbReference>
<gene>
    <name evidence="5" type="ORF">SAMN05216276_110810</name>
</gene>
<sequence>MPRLSLSDLPRIAVPGDPRLRPDGSAVAYMVTTADRESDENRSEIWLAAPGAEPRRLTGGPHDSSPRWSPDGHSLAFLRPVDGKPQIHLLPMDGGEPRVLTGAPLGAGAAVWSPDGARIAYGAPHGDLDPHAPVVADRLEYKADGTGLLRGLTMHLFVVDVATGETGQVTSGDFHAGEPSWSSDGGKLFFAASMDADRDLTISGAVHSVDVSGGKPERLTGADVICTNVWWLGERLLVAGYAVTPVGHVRLFDLGADGLVEVETGLDRNVMVGAPGYPGATPQLAGDDLIFCARDGGFTHLYRAPGEKIIGGDQVVSGVSAVGGRIAYVAATPHSAGEVYLADLTATQAATPVGDLPPSSDAPDEGPVPSDTPAGDVPAPSTPIPRSASISTSGSSASGSTSAAPGVTRLSSYAVPGVELFTPRSRTFTAPDGTPIEGFVLRDETLTEPGPLLLDAHGGPHNAWAPVFDGAHLYHQVLAARGWTVLTLNPRGSDGYGEAFYTAALGAWGVADTGDFLGPIDELVAEGVADPERLAVTGYSYGGYISCWLTTQTGRFKAAVPGGCVSDLASMTGTSDAGYLLKAYELGDDLAAQSPMSHVAQVSTPTLLLHGDSDDRCPVGQAEQWFAALRERGVPVRLVRYPGASHLFILNGRPSHRADYNERIVEWLEQWISVDGTPVSLS</sequence>
<proteinExistence type="predicted"/>
<dbReference type="EMBL" id="FZOD01000108">
    <property type="protein sequence ID" value="SNT63974.1"/>
    <property type="molecule type" value="Genomic_DNA"/>
</dbReference>
<organism evidence="5 6">
    <name type="scientific">Streptosporangium subroseum</name>
    <dbReference type="NCBI Taxonomy" id="106412"/>
    <lineage>
        <taxon>Bacteria</taxon>
        <taxon>Bacillati</taxon>
        <taxon>Actinomycetota</taxon>
        <taxon>Actinomycetes</taxon>
        <taxon>Streptosporangiales</taxon>
        <taxon>Streptosporangiaceae</taxon>
        <taxon>Streptosporangium</taxon>
    </lineage>
</organism>
<keyword evidence="1" id="KW-0378">Hydrolase</keyword>
<dbReference type="InterPro" id="IPR001375">
    <property type="entry name" value="Peptidase_S9_cat"/>
</dbReference>
<keyword evidence="6" id="KW-1185">Reference proteome</keyword>
<evidence type="ECO:0000256" key="1">
    <source>
        <dbReference type="ARBA" id="ARBA00022801"/>
    </source>
</evidence>
<evidence type="ECO:0000313" key="6">
    <source>
        <dbReference type="Proteomes" id="UP000198282"/>
    </source>
</evidence>
<dbReference type="PANTHER" id="PTHR42776:SF27">
    <property type="entry name" value="DIPEPTIDYL PEPTIDASE FAMILY MEMBER 6"/>
    <property type="match status" value="1"/>
</dbReference>
<dbReference type="PANTHER" id="PTHR42776">
    <property type="entry name" value="SERINE PEPTIDASE S9 FAMILY MEMBER"/>
    <property type="match status" value="1"/>
</dbReference>
<keyword evidence="5" id="KW-0031">Aminopeptidase</keyword>
<dbReference type="Proteomes" id="UP000198282">
    <property type="component" value="Unassembled WGS sequence"/>
</dbReference>
<dbReference type="SUPFAM" id="SSF82171">
    <property type="entry name" value="DPP6 N-terminal domain-like"/>
    <property type="match status" value="1"/>
</dbReference>
<dbReference type="GO" id="GO:0006508">
    <property type="term" value="P:proteolysis"/>
    <property type="evidence" value="ECO:0007669"/>
    <property type="project" value="InterPro"/>
</dbReference>
<evidence type="ECO:0000259" key="4">
    <source>
        <dbReference type="Pfam" id="PF00326"/>
    </source>
</evidence>
<dbReference type="InterPro" id="IPR011042">
    <property type="entry name" value="6-blade_b-propeller_TolB-like"/>
</dbReference>
<dbReference type="GO" id="GO:0004177">
    <property type="term" value="F:aminopeptidase activity"/>
    <property type="evidence" value="ECO:0007669"/>
    <property type="project" value="UniProtKB-KW"/>
</dbReference>
<dbReference type="RefSeq" id="WP_089213699.1">
    <property type="nucleotide sequence ID" value="NZ_FZOD01000108.1"/>
</dbReference>
<keyword evidence="2" id="KW-0720">Serine protease</keyword>
<evidence type="ECO:0000256" key="2">
    <source>
        <dbReference type="ARBA" id="ARBA00022825"/>
    </source>
</evidence>
<feature type="region of interest" description="Disordered" evidence="3">
    <location>
        <begin position="351"/>
        <end position="406"/>
    </location>
</feature>
<reference evidence="5 6" key="1">
    <citation type="submission" date="2017-06" db="EMBL/GenBank/DDBJ databases">
        <authorList>
            <person name="Kim H.J."/>
            <person name="Triplett B.A."/>
        </authorList>
    </citation>
    <scope>NUCLEOTIDE SEQUENCE [LARGE SCALE GENOMIC DNA]</scope>
    <source>
        <strain evidence="5 6">CGMCC 4.2132</strain>
    </source>
</reference>
<evidence type="ECO:0000313" key="5">
    <source>
        <dbReference type="EMBL" id="SNT63974.1"/>
    </source>
</evidence>
<dbReference type="AlphaFoldDB" id="A0A239PBC0"/>
<feature type="region of interest" description="Disordered" evidence="3">
    <location>
        <begin position="1"/>
        <end position="23"/>
    </location>
</feature>
<feature type="compositionally biased region" description="Low complexity" evidence="3">
    <location>
        <begin position="387"/>
        <end position="404"/>
    </location>
</feature>
<dbReference type="Pfam" id="PF00326">
    <property type="entry name" value="Peptidase_S9"/>
    <property type="match status" value="1"/>
</dbReference>
<protein>
    <submittedName>
        <fullName evidence="5">Dipeptidyl aminopeptidase/acylaminoacyl peptidase</fullName>
    </submittedName>
</protein>
<dbReference type="Gene3D" id="3.40.50.1820">
    <property type="entry name" value="alpha/beta hydrolase"/>
    <property type="match status" value="1"/>
</dbReference>
<dbReference type="GO" id="GO:0004252">
    <property type="term" value="F:serine-type endopeptidase activity"/>
    <property type="evidence" value="ECO:0007669"/>
    <property type="project" value="TreeGrafter"/>
</dbReference>
<accession>A0A239PBC0</accession>
<name>A0A239PBC0_9ACTN</name>
<dbReference type="OrthoDB" id="262125at2"/>
<feature type="region of interest" description="Disordered" evidence="3">
    <location>
        <begin position="49"/>
        <end position="69"/>
    </location>
</feature>
<feature type="domain" description="Peptidase S9 prolyl oligopeptidase catalytic" evidence="4">
    <location>
        <begin position="476"/>
        <end position="673"/>
    </location>
</feature>
<keyword evidence="5" id="KW-0645">Protease</keyword>
<dbReference type="Gene3D" id="2.120.10.30">
    <property type="entry name" value="TolB, C-terminal domain"/>
    <property type="match status" value="2"/>
</dbReference>
<dbReference type="InterPro" id="IPR011659">
    <property type="entry name" value="WD40"/>
</dbReference>